<sequence length="77" mass="8762">MPQDNNVNIPNLLSINEDDLPTIPSLKILDLQILTQFDIHSLDDILHCMPNLQDFSFTFIIGHLDTLFIDDLLDGNN</sequence>
<proteinExistence type="predicted"/>
<dbReference type="AlphaFoldDB" id="A0A819RTH4"/>
<organism evidence="1 2">
    <name type="scientific">Rotaria sordida</name>
    <dbReference type="NCBI Taxonomy" id="392033"/>
    <lineage>
        <taxon>Eukaryota</taxon>
        <taxon>Metazoa</taxon>
        <taxon>Spiralia</taxon>
        <taxon>Gnathifera</taxon>
        <taxon>Rotifera</taxon>
        <taxon>Eurotatoria</taxon>
        <taxon>Bdelloidea</taxon>
        <taxon>Philodinida</taxon>
        <taxon>Philodinidae</taxon>
        <taxon>Rotaria</taxon>
    </lineage>
</organism>
<gene>
    <name evidence="1" type="ORF">FNK824_LOCUS28522</name>
</gene>
<accession>A0A819RTH4</accession>
<evidence type="ECO:0000313" key="1">
    <source>
        <dbReference type="EMBL" id="CAF4047467.1"/>
    </source>
</evidence>
<dbReference type="Proteomes" id="UP000663874">
    <property type="component" value="Unassembled WGS sequence"/>
</dbReference>
<comment type="caution">
    <text evidence="1">The sequence shown here is derived from an EMBL/GenBank/DDBJ whole genome shotgun (WGS) entry which is preliminary data.</text>
</comment>
<name>A0A819RTH4_9BILA</name>
<evidence type="ECO:0000313" key="2">
    <source>
        <dbReference type="Proteomes" id="UP000663874"/>
    </source>
</evidence>
<protein>
    <submittedName>
        <fullName evidence="1">Uncharacterized protein</fullName>
    </submittedName>
</protein>
<dbReference type="EMBL" id="CAJOBE010007847">
    <property type="protein sequence ID" value="CAF4047467.1"/>
    <property type="molecule type" value="Genomic_DNA"/>
</dbReference>
<reference evidence="1" key="1">
    <citation type="submission" date="2021-02" db="EMBL/GenBank/DDBJ databases">
        <authorList>
            <person name="Nowell W R."/>
        </authorList>
    </citation>
    <scope>NUCLEOTIDE SEQUENCE</scope>
</reference>